<feature type="chain" id="PRO_5002252933" evidence="1">
    <location>
        <begin position="26"/>
        <end position="1577"/>
    </location>
</feature>
<reference evidence="3" key="1">
    <citation type="submission" date="2011-02" db="EMBL/GenBank/DDBJ databases">
        <title>The Genome Sequence of Capsaspora owczarzaki ATCC 30864.</title>
        <authorList>
            <person name="Russ C."/>
            <person name="Cuomo C."/>
            <person name="Burger G."/>
            <person name="Gray M.W."/>
            <person name="Holland P.W.H."/>
            <person name="King N."/>
            <person name="Lang F.B.F."/>
            <person name="Roger A.J."/>
            <person name="Ruiz-Trillo I."/>
            <person name="Young S.K."/>
            <person name="Zeng Q."/>
            <person name="Gargeya S."/>
            <person name="Alvarado L."/>
            <person name="Berlin A."/>
            <person name="Chapman S.B."/>
            <person name="Chen Z."/>
            <person name="Freedman E."/>
            <person name="Gellesch M."/>
            <person name="Goldberg J."/>
            <person name="Griggs A."/>
            <person name="Gujja S."/>
            <person name="Heilman E."/>
            <person name="Heiman D."/>
            <person name="Howarth C."/>
            <person name="Mehta T."/>
            <person name="Neiman D."/>
            <person name="Pearson M."/>
            <person name="Roberts A."/>
            <person name="Saif S."/>
            <person name="Shea T."/>
            <person name="Shenoy N."/>
            <person name="Sisk P."/>
            <person name="Stolte C."/>
            <person name="Sykes S."/>
            <person name="White J."/>
            <person name="Yandava C."/>
            <person name="Haas B."/>
            <person name="Nusbaum C."/>
            <person name="Birren B."/>
        </authorList>
    </citation>
    <scope>NUCLEOTIDE SEQUENCE</scope>
    <source>
        <strain evidence="3">ATCC 30864</strain>
    </source>
</reference>
<name>A0A0D2UMF5_CAPO3</name>
<keyword evidence="1" id="KW-0732">Signal</keyword>
<feature type="signal peptide" evidence="1">
    <location>
        <begin position="1"/>
        <end position="25"/>
    </location>
</feature>
<evidence type="ECO:0000256" key="1">
    <source>
        <dbReference type="SAM" id="SignalP"/>
    </source>
</evidence>
<organism evidence="2 3">
    <name type="scientific">Capsaspora owczarzaki (strain ATCC 30864)</name>
    <dbReference type="NCBI Taxonomy" id="595528"/>
    <lineage>
        <taxon>Eukaryota</taxon>
        <taxon>Filasterea</taxon>
        <taxon>Capsaspora</taxon>
    </lineage>
</organism>
<evidence type="ECO:0000313" key="3">
    <source>
        <dbReference type="Proteomes" id="UP000008743"/>
    </source>
</evidence>
<evidence type="ECO:0000313" key="2">
    <source>
        <dbReference type="EMBL" id="KJE96241.1"/>
    </source>
</evidence>
<proteinExistence type="predicted"/>
<dbReference type="STRING" id="595528.A0A0D2UMF5"/>
<accession>A0A0D2UMF5</accession>
<gene>
    <name evidence="2" type="ORF">CAOG_008996</name>
</gene>
<dbReference type="OrthoDB" id="10693364at2759"/>
<keyword evidence="3" id="KW-1185">Reference proteome</keyword>
<feature type="non-terminal residue" evidence="2">
    <location>
        <position position="1577"/>
    </location>
</feature>
<sequence>MQARVVASIVLLGAAFASVCSMAIAAPIPSVSAVLTSSENTFPSSTVSAHITVKNIGDATGYLPYLEIMTTRGPDDTSYPALPLAYAYYDTDSESIPLTFFYNTFDDTTHCTTSPKNRLSSGDYASICTPDPASTEFYGYELITIALPFVSLGPNSQDVVVSVGFSALGSPELHTGQTLTVYSRASFANGATPDPSDFSTDPSILSSSSTAAVTWPTTLSVTFTRFALSLQTSREDAPSGPSFPIEVTLIIDGAPGLTITEADVTFPMSTLTQYIAVTALSPADANPVIVQEPSSTTSALENAFLQATYTSTLVATSSSYDYVAQYQFFVPQLDAFGSPVISATTGQARSFQVNATVALTYDAVTIVGGNPVLASETTTQTISVTFTTKSYWSAVSISPGILLPKGACTIAQSFQISDYFSLGSLFSTLTIPDGVLANTSTTATVSLGGSSSSTISFGVHYTIDTSRVGNDALPATDGATVLSLNLTWAVSALGLSASTLVPAPTSAQGILVGPVTDGLFSLPCRVQDLYTDRFTPTQAITMGDPLFVDLSASSAVKDASAPLTASTGTVIELSSTSAAIARAQLFTSIYAVNGSRICVATNGCDATSLPLAPEQLVSAGANVTLLISVSFPSADFWASSVILYLSNPVFIGIGVDPVPASFSPVISADTPPVNMFKFAADETLYPVTGAVPNITDASWNTITIGFGSFSDVQNRPLKSSILLTLTVLPVPVFDLMELTQLAQYQDGAISATSLLESSAIQAKQPEISTIYSAVVAASSGAAAIYSNPTALASSGITFAQPGQSNTAALPCNRFSFSGGDTYVTDAMVTALDQLSILGGVGGGDVITVVMFVVNSGSGRAYNVSLQGNIATTSGTFTYLPNSLCISDGRGSALQFLTAPSADGSTLFGGTTSVLLDNLPGLPAYDNGLLGSNIAVITYDLAISPTAVSGTTSSAGLSVCQYLSATLPSAENYLETCVASDAVVTSETPMLIAFNASSPLITSASGASGFVANAASPIVAVGDQVTFNLTASVPSGSIGSVKLAIAAGMPSVSAPGVFAIYSAKVVAIGSAISVSTLAVGADGVMQDTDGNTFNDTAVFDFGALSTLAFQPLEDREIIVQVQASVPSAATVGNVAGSTIASQGRVIFGPDSSSLVTVSSTPLTHTVAEPNLQVTAIISPATVHASDDLTFTALVAHTSTSTTSAFLLELANLVPAGASLTLDPDSIIVTTPASVSVPATVSRAADNSTFSVMLSELPLYEAVGSSTKSIMNVTFSARLSNLATPGSAVNWAPAVNYSSSPLNYSSPSILAGRNYSAGGVESVTIAALDPSVAATRAASTASVASAASAASTISASEASAASVASTQSASAASVASDASVASTISASEASAASVASTQSASAASVASDASVASTISASEASAASVASTQSASAASVASDASVASTISASEASAASVASTQSASAASVASDASVASTISASEASAASVASTQSASAASVASDASVASTISASEASAASVASTQSASAASVASDASVASTISASEASAASVASTQSASAASVASDASVASTISASEASAAS</sequence>
<dbReference type="InParanoid" id="A0A0D2UMF5"/>
<dbReference type="EMBL" id="KE346371">
    <property type="protein sequence ID" value="KJE96241.1"/>
    <property type="molecule type" value="Genomic_DNA"/>
</dbReference>
<protein>
    <submittedName>
        <fullName evidence="2">Uncharacterized protein</fullName>
    </submittedName>
</protein>
<dbReference type="Proteomes" id="UP000008743">
    <property type="component" value="Unassembled WGS sequence"/>
</dbReference>